<proteinExistence type="predicted"/>
<dbReference type="PANTHER" id="PTHR36154:SF1">
    <property type="entry name" value="DNA-BINDING TRANSCRIPTIONAL ACTIVATOR ALPA"/>
    <property type="match status" value="1"/>
</dbReference>
<dbReference type="EMBL" id="JBGJLR010000008">
    <property type="protein sequence ID" value="MEZ2739563.1"/>
    <property type="molecule type" value="Genomic_DNA"/>
</dbReference>
<dbReference type="PANTHER" id="PTHR36154">
    <property type="entry name" value="DNA-BINDING TRANSCRIPTIONAL ACTIVATOR ALPA"/>
    <property type="match status" value="1"/>
</dbReference>
<comment type="caution">
    <text evidence="1">The sequence shown here is derived from an EMBL/GenBank/DDBJ whole genome shotgun (WGS) entry which is preliminary data.</text>
</comment>
<reference evidence="1 2" key="1">
    <citation type="submission" date="2024-08" db="EMBL/GenBank/DDBJ databases">
        <authorList>
            <person name="Feng Z."/>
            <person name="Ronholm J."/>
        </authorList>
    </citation>
    <scope>NUCLEOTIDE SEQUENCE [LARGE SCALE GENOMIC DNA]</scope>
    <source>
        <strain evidence="1 2">4-AB0-8</strain>
    </source>
</reference>
<dbReference type="Gene3D" id="1.10.238.160">
    <property type="match status" value="1"/>
</dbReference>
<keyword evidence="2" id="KW-1185">Reference proteome</keyword>
<gene>
    <name evidence="1" type="ORF">ACBP88_08860</name>
</gene>
<name>A0ABV4ICJ8_9BURK</name>
<dbReference type="Proteomes" id="UP001567350">
    <property type="component" value="Unassembled WGS sequence"/>
</dbReference>
<organism evidence="1 2">
    <name type="scientific">Comamonas jiangduensis</name>
    <dbReference type="NCBI Taxonomy" id="1194168"/>
    <lineage>
        <taxon>Bacteria</taxon>
        <taxon>Pseudomonadati</taxon>
        <taxon>Pseudomonadota</taxon>
        <taxon>Betaproteobacteria</taxon>
        <taxon>Burkholderiales</taxon>
        <taxon>Comamonadaceae</taxon>
        <taxon>Comamonas</taxon>
    </lineage>
</organism>
<accession>A0ABV4ICJ8</accession>
<dbReference type="InterPro" id="IPR010260">
    <property type="entry name" value="AlpA"/>
</dbReference>
<sequence length="70" mass="7952">MNMTTEAINPIKLLSAKEVATTIGMSKSWIYDQIKKDKFPKPVRLGPQKTAWKLTDIAEWVNTLPKEAVH</sequence>
<protein>
    <submittedName>
        <fullName evidence="1">Helix-turn-helix transcriptional regulator</fullName>
    </submittedName>
</protein>
<dbReference type="InterPro" id="IPR052931">
    <property type="entry name" value="Prophage_regulatory_activator"/>
</dbReference>
<dbReference type="Pfam" id="PF05930">
    <property type="entry name" value="Phage_AlpA"/>
    <property type="match status" value="1"/>
</dbReference>
<evidence type="ECO:0000313" key="2">
    <source>
        <dbReference type="Proteomes" id="UP001567350"/>
    </source>
</evidence>
<evidence type="ECO:0000313" key="1">
    <source>
        <dbReference type="EMBL" id="MEZ2739563.1"/>
    </source>
</evidence>